<dbReference type="Gene3D" id="3.30.160.60">
    <property type="entry name" value="Classic Zinc Finger"/>
    <property type="match status" value="1"/>
</dbReference>
<dbReference type="FunFam" id="3.30.160.60:FF:001527">
    <property type="entry name" value="Zinc finger protein"/>
    <property type="match status" value="1"/>
</dbReference>
<comment type="caution">
    <text evidence="9">The sequence shown here is derived from an EMBL/GenBank/DDBJ whole genome shotgun (WGS) entry which is preliminary data.</text>
</comment>
<gene>
    <name evidence="9" type="ORF">MNOR_LOCUS22362</name>
</gene>
<accession>A0AAV2RA03</accession>
<dbReference type="PANTHER" id="PTHR24394:SF29">
    <property type="entry name" value="MYONEURIN"/>
    <property type="match status" value="1"/>
</dbReference>
<dbReference type="PANTHER" id="PTHR24394">
    <property type="entry name" value="ZINC FINGER PROTEIN"/>
    <property type="match status" value="1"/>
</dbReference>
<evidence type="ECO:0000256" key="1">
    <source>
        <dbReference type="ARBA" id="ARBA00004123"/>
    </source>
</evidence>
<dbReference type="PROSITE" id="PS50157">
    <property type="entry name" value="ZINC_FINGER_C2H2_2"/>
    <property type="match status" value="2"/>
</dbReference>
<feature type="domain" description="C2H2-type" evidence="8">
    <location>
        <begin position="1"/>
        <end position="23"/>
    </location>
</feature>
<protein>
    <recommendedName>
        <fullName evidence="8">C2H2-type domain-containing protein</fullName>
    </recommendedName>
</protein>
<dbReference type="GO" id="GO:0005634">
    <property type="term" value="C:nucleus"/>
    <property type="evidence" value="ECO:0007669"/>
    <property type="project" value="UniProtKB-SubCell"/>
</dbReference>
<comment type="subcellular location">
    <subcellularLocation>
        <location evidence="1">Nucleus</location>
    </subcellularLocation>
</comment>
<feature type="non-terminal residue" evidence="9">
    <location>
        <position position="114"/>
    </location>
</feature>
<dbReference type="InterPro" id="IPR013087">
    <property type="entry name" value="Znf_C2H2_type"/>
</dbReference>
<feature type="non-terminal residue" evidence="9">
    <location>
        <position position="1"/>
    </location>
</feature>
<evidence type="ECO:0000256" key="3">
    <source>
        <dbReference type="ARBA" id="ARBA00022737"/>
    </source>
</evidence>
<sequence>CDKEFTEDAHLICHLRAQTGDKPYQCRQCDKAFTDNKGLIKHMLIHTTGKKPFQCRLSDNFNLIETKDVVKDGQIKSERNHKINMSEPNFEVKEEQIDIVIHTGILKDDNGATY</sequence>
<name>A0AAV2RA03_MEGNR</name>
<evidence type="ECO:0000256" key="5">
    <source>
        <dbReference type="ARBA" id="ARBA00022833"/>
    </source>
</evidence>
<dbReference type="SUPFAM" id="SSF57667">
    <property type="entry name" value="beta-beta-alpha zinc fingers"/>
    <property type="match status" value="1"/>
</dbReference>
<evidence type="ECO:0000256" key="4">
    <source>
        <dbReference type="ARBA" id="ARBA00022771"/>
    </source>
</evidence>
<dbReference type="AlphaFoldDB" id="A0AAV2RA03"/>
<dbReference type="InterPro" id="IPR036236">
    <property type="entry name" value="Znf_C2H2_sf"/>
</dbReference>
<keyword evidence="4 7" id="KW-0863">Zinc-finger</keyword>
<dbReference type="Proteomes" id="UP001497623">
    <property type="component" value="Unassembled WGS sequence"/>
</dbReference>
<dbReference type="GO" id="GO:0008270">
    <property type="term" value="F:zinc ion binding"/>
    <property type="evidence" value="ECO:0007669"/>
    <property type="project" value="UniProtKB-KW"/>
</dbReference>
<reference evidence="9 10" key="1">
    <citation type="submission" date="2024-05" db="EMBL/GenBank/DDBJ databases">
        <authorList>
            <person name="Wallberg A."/>
        </authorList>
    </citation>
    <scope>NUCLEOTIDE SEQUENCE [LARGE SCALE GENOMIC DNA]</scope>
</reference>
<keyword evidence="5" id="KW-0862">Zinc</keyword>
<dbReference type="EMBL" id="CAXKWB010018757">
    <property type="protein sequence ID" value="CAL4121191.1"/>
    <property type="molecule type" value="Genomic_DNA"/>
</dbReference>
<keyword evidence="6" id="KW-0539">Nucleus</keyword>
<keyword evidence="2" id="KW-0479">Metal-binding</keyword>
<keyword evidence="3" id="KW-0677">Repeat</keyword>
<organism evidence="9 10">
    <name type="scientific">Meganyctiphanes norvegica</name>
    <name type="common">Northern krill</name>
    <name type="synonym">Thysanopoda norvegica</name>
    <dbReference type="NCBI Taxonomy" id="48144"/>
    <lineage>
        <taxon>Eukaryota</taxon>
        <taxon>Metazoa</taxon>
        <taxon>Ecdysozoa</taxon>
        <taxon>Arthropoda</taxon>
        <taxon>Crustacea</taxon>
        <taxon>Multicrustacea</taxon>
        <taxon>Malacostraca</taxon>
        <taxon>Eumalacostraca</taxon>
        <taxon>Eucarida</taxon>
        <taxon>Euphausiacea</taxon>
        <taxon>Euphausiidae</taxon>
        <taxon>Meganyctiphanes</taxon>
    </lineage>
</organism>
<keyword evidence="10" id="KW-1185">Reference proteome</keyword>
<evidence type="ECO:0000313" key="9">
    <source>
        <dbReference type="EMBL" id="CAL4121191.1"/>
    </source>
</evidence>
<evidence type="ECO:0000256" key="7">
    <source>
        <dbReference type="PROSITE-ProRule" id="PRU00042"/>
    </source>
</evidence>
<dbReference type="Pfam" id="PF00096">
    <property type="entry name" value="zf-C2H2"/>
    <property type="match status" value="1"/>
</dbReference>
<dbReference type="PROSITE" id="PS00028">
    <property type="entry name" value="ZINC_FINGER_C2H2_1"/>
    <property type="match status" value="1"/>
</dbReference>
<dbReference type="GO" id="GO:0000981">
    <property type="term" value="F:DNA-binding transcription factor activity, RNA polymerase II-specific"/>
    <property type="evidence" value="ECO:0007669"/>
    <property type="project" value="TreeGrafter"/>
</dbReference>
<evidence type="ECO:0000256" key="2">
    <source>
        <dbReference type="ARBA" id="ARBA00022723"/>
    </source>
</evidence>
<evidence type="ECO:0000313" key="10">
    <source>
        <dbReference type="Proteomes" id="UP001497623"/>
    </source>
</evidence>
<evidence type="ECO:0000259" key="8">
    <source>
        <dbReference type="PROSITE" id="PS50157"/>
    </source>
</evidence>
<proteinExistence type="predicted"/>
<evidence type="ECO:0000256" key="6">
    <source>
        <dbReference type="ARBA" id="ARBA00023242"/>
    </source>
</evidence>
<feature type="domain" description="C2H2-type" evidence="8">
    <location>
        <begin position="24"/>
        <end position="51"/>
    </location>
</feature>
<dbReference type="SMART" id="SM00355">
    <property type="entry name" value="ZnF_C2H2"/>
    <property type="match status" value="1"/>
</dbReference>